<feature type="domain" description="DUF4939" evidence="1">
    <location>
        <begin position="19"/>
        <end position="95"/>
    </location>
</feature>
<evidence type="ECO:0000313" key="2">
    <source>
        <dbReference type="Ensembl" id="ENSTMTP00000002375.1"/>
    </source>
</evidence>
<accession>A0A674I183</accession>
<name>A0A674I183_9SAUR</name>
<dbReference type="AlphaFoldDB" id="A0A674I183"/>
<dbReference type="InParanoid" id="A0A674I183"/>
<evidence type="ECO:0000259" key="1">
    <source>
        <dbReference type="Pfam" id="PF16297"/>
    </source>
</evidence>
<protein>
    <recommendedName>
        <fullName evidence="1">DUF4939 domain-containing protein</fullName>
    </recommendedName>
</protein>
<reference evidence="2" key="2">
    <citation type="submission" date="2025-09" db="UniProtKB">
        <authorList>
            <consortium name="Ensembl"/>
        </authorList>
    </citation>
    <scope>IDENTIFICATION</scope>
</reference>
<dbReference type="InterPro" id="IPR032549">
    <property type="entry name" value="DUF4939"/>
</dbReference>
<sequence>QRRKQEVVCGLLVWCLGPKIPLPECFDGSCQQFWSFINQCHHLFLTCPQTYNSDLSNVSLPISLLMREALDWASPLLENDSLVLLNRNAFLQSMSVILDDLH</sequence>
<keyword evidence="3" id="KW-1185">Reference proteome</keyword>
<dbReference type="Ensembl" id="ENSTMTT00000002463.1">
    <property type="protein sequence ID" value="ENSTMTP00000002375.1"/>
    <property type="gene ID" value="ENSTMTG00000001847.1"/>
</dbReference>
<evidence type="ECO:0000313" key="3">
    <source>
        <dbReference type="Proteomes" id="UP000472274"/>
    </source>
</evidence>
<dbReference type="GeneTree" id="ENSGT00990000205100"/>
<reference evidence="2" key="1">
    <citation type="submission" date="2025-08" db="UniProtKB">
        <authorList>
            <consortium name="Ensembl"/>
        </authorList>
    </citation>
    <scope>IDENTIFICATION</scope>
</reference>
<proteinExistence type="predicted"/>
<organism evidence="2 3">
    <name type="scientific">Terrapene triunguis</name>
    <name type="common">Three-toed box turtle</name>
    <dbReference type="NCBI Taxonomy" id="2587831"/>
    <lineage>
        <taxon>Eukaryota</taxon>
        <taxon>Metazoa</taxon>
        <taxon>Chordata</taxon>
        <taxon>Craniata</taxon>
        <taxon>Vertebrata</taxon>
        <taxon>Euteleostomi</taxon>
        <taxon>Archelosauria</taxon>
        <taxon>Testudinata</taxon>
        <taxon>Testudines</taxon>
        <taxon>Cryptodira</taxon>
        <taxon>Durocryptodira</taxon>
        <taxon>Testudinoidea</taxon>
        <taxon>Emydidae</taxon>
        <taxon>Terrapene</taxon>
    </lineage>
</organism>
<dbReference type="Pfam" id="PF16297">
    <property type="entry name" value="DUF4939"/>
    <property type="match status" value="1"/>
</dbReference>
<dbReference type="Proteomes" id="UP000472274">
    <property type="component" value="Unplaced"/>
</dbReference>